<organism evidence="2 3">
    <name type="scientific">Rhizophagus irregularis</name>
    <dbReference type="NCBI Taxonomy" id="588596"/>
    <lineage>
        <taxon>Eukaryota</taxon>
        <taxon>Fungi</taxon>
        <taxon>Fungi incertae sedis</taxon>
        <taxon>Mucoromycota</taxon>
        <taxon>Glomeromycotina</taxon>
        <taxon>Glomeromycetes</taxon>
        <taxon>Glomerales</taxon>
        <taxon>Glomeraceae</taxon>
        <taxon>Rhizophagus</taxon>
    </lineage>
</organism>
<evidence type="ECO:0000313" key="3">
    <source>
        <dbReference type="Proteomes" id="UP000234323"/>
    </source>
</evidence>
<keyword evidence="1" id="KW-0472">Membrane</keyword>
<sequence>MSRMNKLFFCIPQEVGPIIIPLLWLKTPYMISVYFIITVVIGIIIIMGNIAALVEFIVHKTTILGRCSNNDSCDNAYGNYLAIAIFSTVISIFLSVHFAVVINDYRHNQNGTGPYAPA</sequence>
<comment type="caution">
    <text evidence="2">The sequence shown here is derived from an EMBL/GenBank/DDBJ whole genome shotgun (WGS) entry which is preliminary data.</text>
</comment>
<dbReference type="Proteomes" id="UP000234323">
    <property type="component" value="Unassembled WGS sequence"/>
</dbReference>
<dbReference type="VEuPathDB" id="FungiDB:RhiirFUN_012869"/>
<gene>
    <name evidence="2" type="ORF">RhiirA4_528473</name>
</gene>
<protein>
    <submittedName>
        <fullName evidence="2">Uncharacterized protein</fullName>
    </submittedName>
</protein>
<accession>A0A2I1FZN2</accession>
<evidence type="ECO:0000256" key="1">
    <source>
        <dbReference type="SAM" id="Phobius"/>
    </source>
</evidence>
<reference evidence="2 3" key="1">
    <citation type="submission" date="2015-10" db="EMBL/GenBank/DDBJ databases">
        <title>Genome analyses suggest a sexual origin of heterokaryosis in a supposedly ancient asexual fungus.</title>
        <authorList>
            <person name="Ropars J."/>
            <person name="Sedzielewska K."/>
            <person name="Noel J."/>
            <person name="Charron P."/>
            <person name="Farinelli L."/>
            <person name="Marton T."/>
            <person name="Kruger M."/>
            <person name="Pelin A."/>
            <person name="Brachmann A."/>
            <person name="Corradi N."/>
        </authorList>
    </citation>
    <scope>NUCLEOTIDE SEQUENCE [LARGE SCALE GENOMIC DNA]</scope>
    <source>
        <strain evidence="2 3">A4</strain>
    </source>
</reference>
<evidence type="ECO:0000313" key="2">
    <source>
        <dbReference type="EMBL" id="PKY39827.1"/>
    </source>
</evidence>
<name>A0A2I1FZN2_9GLOM</name>
<keyword evidence="1" id="KW-0812">Transmembrane</keyword>
<keyword evidence="1" id="KW-1133">Transmembrane helix</keyword>
<feature type="transmembrane region" description="Helical" evidence="1">
    <location>
        <begin position="7"/>
        <end position="25"/>
    </location>
</feature>
<dbReference type="EMBL" id="LLXI01000078">
    <property type="protein sequence ID" value="PKY39827.1"/>
    <property type="molecule type" value="Genomic_DNA"/>
</dbReference>
<dbReference type="AlphaFoldDB" id="A0A2I1FZN2"/>
<feature type="transmembrane region" description="Helical" evidence="1">
    <location>
        <begin position="31"/>
        <end position="58"/>
    </location>
</feature>
<proteinExistence type="predicted"/>
<keyword evidence="3" id="KW-1185">Reference proteome</keyword>
<dbReference type="VEuPathDB" id="FungiDB:FUN_011584"/>
<feature type="transmembrane region" description="Helical" evidence="1">
    <location>
        <begin position="79"/>
        <end position="102"/>
    </location>
</feature>